<dbReference type="Proteomes" id="UP000271272">
    <property type="component" value="Unassembled WGS sequence"/>
</dbReference>
<proteinExistence type="predicted"/>
<accession>A0A3P1V5S3</accession>
<organism evidence="3 4">
    <name type="scientific">Actinomyces bowdenii</name>
    <dbReference type="NCBI Taxonomy" id="131109"/>
    <lineage>
        <taxon>Bacteria</taxon>
        <taxon>Bacillati</taxon>
        <taxon>Actinomycetota</taxon>
        <taxon>Actinomycetes</taxon>
        <taxon>Actinomycetales</taxon>
        <taxon>Actinomycetaceae</taxon>
        <taxon>Actinomyces</taxon>
    </lineage>
</organism>
<feature type="transmembrane region" description="Helical" evidence="2">
    <location>
        <begin position="58"/>
        <end position="78"/>
    </location>
</feature>
<dbReference type="Pfam" id="PF12679">
    <property type="entry name" value="ABC2_membrane_2"/>
    <property type="match status" value="1"/>
</dbReference>
<dbReference type="GO" id="GO:0140359">
    <property type="term" value="F:ABC-type transporter activity"/>
    <property type="evidence" value="ECO:0007669"/>
    <property type="project" value="InterPro"/>
</dbReference>
<reference evidence="3 4" key="1">
    <citation type="submission" date="2018-11" db="EMBL/GenBank/DDBJ databases">
        <title>Genomes From Bacteria Associated with the Canine Oral Cavity: a Test Case for Automated Genome-Based Taxonomic Assignment.</title>
        <authorList>
            <person name="Coil D.A."/>
            <person name="Jospin G."/>
            <person name="Darling A.E."/>
            <person name="Wallis C."/>
            <person name="Davis I.J."/>
            <person name="Harris S."/>
            <person name="Eisen J.A."/>
            <person name="Holcombe L.J."/>
            <person name="O'Flynn C."/>
        </authorList>
    </citation>
    <scope>NUCLEOTIDE SEQUENCE [LARGE SCALE GENOMIC DNA]</scope>
    <source>
        <strain evidence="3 4">OH5050</strain>
    </source>
</reference>
<keyword evidence="2" id="KW-0812">Transmembrane</keyword>
<dbReference type="GO" id="GO:0005886">
    <property type="term" value="C:plasma membrane"/>
    <property type="evidence" value="ECO:0007669"/>
    <property type="project" value="UniProtKB-SubCell"/>
</dbReference>
<feature type="transmembrane region" description="Helical" evidence="2">
    <location>
        <begin position="139"/>
        <end position="163"/>
    </location>
</feature>
<evidence type="ECO:0000313" key="4">
    <source>
        <dbReference type="Proteomes" id="UP000271272"/>
    </source>
</evidence>
<protein>
    <submittedName>
        <fullName evidence="3">ABC transporter permease</fullName>
    </submittedName>
</protein>
<comment type="caution">
    <text evidence="3">The sequence shown here is derived from an EMBL/GenBank/DDBJ whole genome shotgun (WGS) entry which is preliminary data.</text>
</comment>
<dbReference type="PANTHER" id="PTHR43471">
    <property type="entry name" value="ABC TRANSPORTER PERMEASE"/>
    <property type="match status" value="1"/>
</dbReference>
<keyword evidence="4" id="KW-1185">Reference proteome</keyword>
<sequence length="358" mass="38118">MNRTGVWTVAQLELRQRVRSTRWRIMLLIWALVLLLVCGGLTLLMLSTGEPLRRATPWLYDFIVCFVMGIGLIVAPTLSSTSINGDRADATLALLQATALRPAQIALGKLMAAWLAALAFLAVALPFLLVLVAGGGASAWVLLAHLGVLLITLASVCAIGLGLSALTARTSASTVLTYLVVAALVIGTPLAMVVLVPAVRDTQEVTIHSLSSSPDQPGAPEDETEPQCTRSVRTEEIYRVERIWWLLAPNPFIILSDVSARHSSGNPRYSPDSPLGAIGEEVDAMRTPEPASKTEDYCTYSEFDSVPPEDSRGSSLAHLAFWPASLLLLALLGTGAASAAARRLAVPAKALPRGIRLA</sequence>
<evidence type="ECO:0000256" key="1">
    <source>
        <dbReference type="SAM" id="MobiDB-lite"/>
    </source>
</evidence>
<evidence type="ECO:0000313" key="3">
    <source>
        <dbReference type="EMBL" id="RRD29037.1"/>
    </source>
</evidence>
<feature type="transmembrane region" description="Helical" evidence="2">
    <location>
        <begin position="110"/>
        <end position="133"/>
    </location>
</feature>
<dbReference type="OrthoDB" id="149032at2"/>
<keyword evidence="2" id="KW-0472">Membrane</keyword>
<feature type="region of interest" description="Disordered" evidence="1">
    <location>
        <begin position="207"/>
        <end position="230"/>
    </location>
</feature>
<gene>
    <name evidence="3" type="ORF">EII10_08060</name>
</gene>
<feature type="transmembrane region" description="Helical" evidence="2">
    <location>
        <begin position="320"/>
        <end position="341"/>
    </location>
</feature>
<feature type="transmembrane region" description="Helical" evidence="2">
    <location>
        <begin position="175"/>
        <end position="199"/>
    </location>
</feature>
<keyword evidence="2" id="KW-1133">Transmembrane helix</keyword>
<dbReference type="EMBL" id="RQZC01000012">
    <property type="protein sequence ID" value="RRD29037.1"/>
    <property type="molecule type" value="Genomic_DNA"/>
</dbReference>
<name>A0A3P1V5S3_9ACTO</name>
<feature type="transmembrane region" description="Helical" evidence="2">
    <location>
        <begin position="25"/>
        <end position="46"/>
    </location>
</feature>
<evidence type="ECO:0000256" key="2">
    <source>
        <dbReference type="SAM" id="Phobius"/>
    </source>
</evidence>
<dbReference type="AlphaFoldDB" id="A0A3P1V5S3"/>
<dbReference type="RefSeq" id="WP_124933995.1">
    <property type="nucleotide sequence ID" value="NZ_JAGFOU010000001.1"/>
</dbReference>